<organism evidence="1 2">
    <name type="scientific">Candidatus Accumulibacter aalborgensis</name>
    <dbReference type="NCBI Taxonomy" id="1860102"/>
    <lineage>
        <taxon>Bacteria</taxon>
        <taxon>Pseudomonadati</taxon>
        <taxon>Pseudomonadota</taxon>
        <taxon>Betaproteobacteria</taxon>
        <taxon>Candidatus Accumulibacter</taxon>
    </lineage>
</organism>
<dbReference type="Proteomes" id="UP000199169">
    <property type="component" value="Unassembled WGS sequence"/>
</dbReference>
<sequence length="75" mass="8371">MRTVGYRKERPLSFSASAALLAEGARFNDEIHRLPTGRMTFIPKGVFRFKTHADANRHQLDCLVEGIAQAALARS</sequence>
<name>A0A1A8XSE8_9PROT</name>
<gene>
    <name evidence="1" type="ORF">ACCAA_510055</name>
</gene>
<evidence type="ECO:0000313" key="1">
    <source>
        <dbReference type="EMBL" id="SBT08019.1"/>
    </source>
</evidence>
<keyword evidence="2" id="KW-1185">Reference proteome</keyword>
<dbReference type="RefSeq" id="WP_186408021.1">
    <property type="nucleotide sequence ID" value="NZ_FLQX01000129.1"/>
</dbReference>
<evidence type="ECO:0000313" key="2">
    <source>
        <dbReference type="Proteomes" id="UP000199169"/>
    </source>
</evidence>
<accession>A0A1A8XSE8</accession>
<protein>
    <submittedName>
        <fullName evidence="1">Uncharacterized protein</fullName>
    </submittedName>
</protein>
<dbReference type="AlphaFoldDB" id="A0A1A8XSE8"/>
<dbReference type="EMBL" id="FLQX01000129">
    <property type="protein sequence ID" value="SBT08019.1"/>
    <property type="molecule type" value="Genomic_DNA"/>
</dbReference>
<dbReference type="STRING" id="1860102.ACCAA_510055"/>
<proteinExistence type="predicted"/>
<reference evidence="1 2" key="1">
    <citation type="submission" date="2016-06" db="EMBL/GenBank/DDBJ databases">
        <authorList>
            <person name="Kjaerup R.B."/>
            <person name="Dalgaard T.S."/>
            <person name="Juul-Madsen H.R."/>
        </authorList>
    </citation>
    <scope>NUCLEOTIDE SEQUENCE [LARGE SCALE GENOMIC DNA]</scope>
    <source>
        <strain evidence="1">3</strain>
    </source>
</reference>